<dbReference type="CDD" id="cd00732">
    <property type="entry name" value="CheW"/>
    <property type="match status" value="1"/>
</dbReference>
<accession>A0A1V4ARD5</accession>
<dbReference type="InterPro" id="IPR036061">
    <property type="entry name" value="CheW-like_dom_sf"/>
</dbReference>
<dbReference type="SUPFAM" id="SSF50341">
    <property type="entry name" value="CheW-like"/>
    <property type="match status" value="1"/>
</dbReference>
<keyword evidence="3" id="KW-0963">Cytoplasm</keyword>
<dbReference type="EMBL" id="AYTS01000126">
    <property type="protein sequence ID" value="OOP55666.1"/>
    <property type="molecule type" value="Genomic_DNA"/>
</dbReference>
<dbReference type="PANTHER" id="PTHR22617:SF23">
    <property type="entry name" value="CHEMOTAXIS PROTEIN CHEW"/>
    <property type="match status" value="1"/>
</dbReference>
<dbReference type="Pfam" id="PF01584">
    <property type="entry name" value="CheW"/>
    <property type="match status" value="1"/>
</dbReference>
<gene>
    <name evidence="6" type="ORF">AYP45_13530</name>
</gene>
<dbReference type="PROSITE" id="PS50851">
    <property type="entry name" value="CHEW"/>
    <property type="match status" value="1"/>
</dbReference>
<evidence type="ECO:0000256" key="3">
    <source>
        <dbReference type="ARBA" id="ARBA00022490"/>
    </source>
</evidence>
<comment type="subcellular location">
    <subcellularLocation>
        <location evidence="1">Cytoplasm</location>
    </subcellularLocation>
</comment>
<dbReference type="FunFam" id="2.40.50.180:FF:000002">
    <property type="entry name" value="Chemotaxis protein CheW"/>
    <property type="match status" value="1"/>
</dbReference>
<evidence type="ECO:0000256" key="4">
    <source>
        <dbReference type="ARBA" id="ARBA00022500"/>
    </source>
</evidence>
<dbReference type="Proteomes" id="UP000189681">
    <property type="component" value="Unassembled WGS sequence"/>
</dbReference>
<dbReference type="SMART" id="SM00260">
    <property type="entry name" value="CheW"/>
    <property type="match status" value="1"/>
</dbReference>
<name>A0A1V4ARD5_9BACT</name>
<dbReference type="PANTHER" id="PTHR22617">
    <property type="entry name" value="CHEMOTAXIS SENSOR HISTIDINE KINASE-RELATED"/>
    <property type="match status" value="1"/>
</dbReference>
<evidence type="ECO:0000256" key="2">
    <source>
        <dbReference type="ARBA" id="ARBA00021483"/>
    </source>
</evidence>
<dbReference type="GO" id="GO:0007165">
    <property type="term" value="P:signal transduction"/>
    <property type="evidence" value="ECO:0007669"/>
    <property type="project" value="InterPro"/>
</dbReference>
<evidence type="ECO:0000256" key="1">
    <source>
        <dbReference type="ARBA" id="ARBA00004496"/>
    </source>
</evidence>
<dbReference type="GO" id="GO:0005829">
    <property type="term" value="C:cytosol"/>
    <property type="evidence" value="ECO:0007669"/>
    <property type="project" value="TreeGrafter"/>
</dbReference>
<keyword evidence="4" id="KW-0145">Chemotaxis</keyword>
<proteinExistence type="predicted"/>
<evidence type="ECO:0000313" key="6">
    <source>
        <dbReference type="EMBL" id="OOP55666.1"/>
    </source>
</evidence>
<evidence type="ECO:0000259" key="5">
    <source>
        <dbReference type="PROSITE" id="PS50851"/>
    </source>
</evidence>
<dbReference type="InterPro" id="IPR002545">
    <property type="entry name" value="CheW-lke_dom"/>
</dbReference>
<feature type="domain" description="CheW-like" evidence="5">
    <location>
        <begin position="20"/>
        <end position="160"/>
    </location>
</feature>
<reference evidence="6 7" key="1">
    <citation type="journal article" date="2017" name="Water Res.">
        <title>Discovery and metagenomic analysis of an anammox bacterial enrichment related to Candidatus "Brocadia caroliniensis" in a full-scale glycerol-fed nitritation-denitritation separate centrate treatment process.</title>
        <authorList>
            <person name="Park H."/>
            <person name="Brotto A.C."/>
            <person name="van Loosdrecht M.C."/>
            <person name="Chandran K."/>
        </authorList>
    </citation>
    <scope>NUCLEOTIDE SEQUENCE [LARGE SCALE GENOMIC DNA]</scope>
    <source>
        <strain evidence="6">26THWARD</strain>
    </source>
</reference>
<dbReference type="AlphaFoldDB" id="A0A1V4ARD5"/>
<evidence type="ECO:0000313" key="7">
    <source>
        <dbReference type="Proteomes" id="UP000189681"/>
    </source>
</evidence>
<protein>
    <recommendedName>
        <fullName evidence="2">Chemotaxis protein CheW</fullName>
    </recommendedName>
</protein>
<sequence length="170" mass="18978">MQTVMEKENKSDSGEARSHKGKYLTFVLCGEEYGIEILKVREIIGIMNITPVPQTPSYMKGVINLRGKVIPVVDLRLKFGFQETDHTKEACIIVVEVKDKLTGVLVDTVSEVLDVRSEDLEPAPHLGEGINTEIFLGMAKIKNKVKILLDIDKILCTEEINMFESLTSVS</sequence>
<dbReference type="STRING" id="1004156.AYP45_13530"/>
<comment type="caution">
    <text evidence="6">The sequence shown here is derived from an EMBL/GenBank/DDBJ whole genome shotgun (WGS) entry which is preliminary data.</text>
</comment>
<dbReference type="Gene3D" id="2.40.50.180">
    <property type="entry name" value="CheA-289, Domain 4"/>
    <property type="match status" value="1"/>
</dbReference>
<organism evidence="6 7">
    <name type="scientific">Candidatus Brocadia carolinensis</name>
    <dbReference type="NCBI Taxonomy" id="1004156"/>
    <lineage>
        <taxon>Bacteria</taxon>
        <taxon>Pseudomonadati</taxon>
        <taxon>Planctomycetota</taxon>
        <taxon>Candidatus Brocadiia</taxon>
        <taxon>Candidatus Brocadiales</taxon>
        <taxon>Candidatus Brocadiaceae</taxon>
        <taxon>Candidatus Brocadia</taxon>
    </lineage>
</organism>
<dbReference type="InterPro" id="IPR039315">
    <property type="entry name" value="CheW"/>
</dbReference>
<dbReference type="GO" id="GO:0006935">
    <property type="term" value="P:chemotaxis"/>
    <property type="evidence" value="ECO:0007669"/>
    <property type="project" value="UniProtKB-KW"/>
</dbReference>
<dbReference type="Gene3D" id="2.30.30.40">
    <property type="entry name" value="SH3 Domains"/>
    <property type="match status" value="1"/>
</dbReference>